<keyword evidence="11" id="KW-0175">Coiled coil</keyword>
<evidence type="ECO:0000256" key="7">
    <source>
        <dbReference type="ARBA" id="ARBA00022795"/>
    </source>
</evidence>
<dbReference type="AlphaFoldDB" id="A0A0C7E9V1"/>
<evidence type="ECO:0000256" key="2">
    <source>
        <dbReference type="ARBA" id="ARBA00010004"/>
    </source>
</evidence>
<keyword evidence="12" id="KW-0282">Flagellum</keyword>
<keyword evidence="5" id="KW-1003">Cell membrane</keyword>
<dbReference type="Proteomes" id="UP000049127">
    <property type="component" value="Unassembled WGS sequence"/>
</dbReference>
<keyword evidence="12" id="KW-0966">Cell projection</keyword>
<dbReference type="OrthoDB" id="1707704at2"/>
<feature type="coiled-coil region" evidence="11">
    <location>
        <begin position="76"/>
        <end position="131"/>
    </location>
</feature>
<evidence type="ECO:0000256" key="4">
    <source>
        <dbReference type="ARBA" id="ARBA00022448"/>
    </source>
</evidence>
<keyword evidence="6" id="KW-0145">Chemotaxis</keyword>
<name>A0A0C7E9V1_PARSO</name>
<evidence type="ECO:0000313" key="13">
    <source>
        <dbReference type="Proteomes" id="UP000049127"/>
    </source>
</evidence>
<evidence type="ECO:0000256" key="9">
    <source>
        <dbReference type="ARBA" id="ARBA00023136"/>
    </source>
</evidence>
<evidence type="ECO:0000256" key="5">
    <source>
        <dbReference type="ARBA" id="ARBA00022475"/>
    </source>
</evidence>
<evidence type="ECO:0000256" key="3">
    <source>
        <dbReference type="ARBA" id="ARBA00020392"/>
    </source>
</evidence>
<keyword evidence="7" id="KW-1005">Bacterial flagellum biogenesis</keyword>
<dbReference type="GO" id="GO:0044781">
    <property type="term" value="P:bacterial-type flagellum organization"/>
    <property type="evidence" value="ECO:0007669"/>
    <property type="project" value="UniProtKB-KW"/>
</dbReference>
<reference evidence="13" key="1">
    <citation type="submission" date="2015-01" db="EMBL/GenBank/DDBJ databases">
        <authorList>
            <person name="Aslett M.A."/>
            <person name="De Silva N."/>
        </authorList>
    </citation>
    <scope>NUCLEOTIDE SEQUENCE [LARGE SCALE GENOMIC DNA]</scope>
    <source>
        <strain evidence="13">R28058</strain>
    </source>
</reference>
<gene>
    <name evidence="12" type="ORF">R28058_21761</name>
</gene>
<organism evidence="12 13">
    <name type="scientific">Paraclostridium sordellii</name>
    <name type="common">Clostridium sordellii</name>
    <dbReference type="NCBI Taxonomy" id="1505"/>
    <lineage>
        <taxon>Bacteria</taxon>
        <taxon>Bacillati</taxon>
        <taxon>Bacillota</taxon>
        <taxon>Clostridia</taxon>
        <taxon>Peptostreptococcales</taxon>
        <taxon>Peptostreptococcaceae</taxon>
        <taxon>Paraclostridium</taxon>
    </lineage>
</organism>
<dbReference type="GO" id="GO:0071973">
    <property type="term" value="P:bacterial-type flagellum-dependent cell motility"/>
    <property type="evidence" value="ECO:0007669"/>
    <property type="project" value="InterPro"/>
</dbReference>
<dbReference type="NCBIfam" id="TIGR02473">
    <property type="entry name" value="flagell_FliJ"/>
    <property type="match status" value="1"/>
</dbReference>
<dbReference type="GO" id="GO:0009288">
    <property type="term" value="C:bacterial-type flagellum"/>
    <property type="evidence" value="ECO:0007669"/>
    <property type="project" value="InterPro"/>
</dbReference>
<evidence type="ECO:0000313" key="12">
    <source>
        <dbReference type="EMBL" id="CEQ04443.1"/>
    </source>
</evidence>
<dbReference type="Pfam" id="PF02050">
    <property type="entry name" value="FliJ"/>
    <property type="match status" value="1"/>
</dbReference>
<evidence type="ECO:0000256" key="11">
    <source>
        <dbReference type="SAM" id="Coils"/>
    </source>
</evidence>
<evidence type="ECO:0000256" key="1">
    <source>
        <dbReference type="ARBA" id="ARBA00004413"/>
    </source>
</evidence>
<dbReference type="EMBL" id="CEKZ01000003">
    <property type="protein sequence ID" value="CEQ04443.1"/>
    <property type="molecule type" value="Genomic_DNA"/>
</dbReference>
<evidence type="ECO:0000256" key="10">
    <source>
        <dbReference type="ARBA" id="ARBA00023225"/>
    </source>
</evidence>
<sequence length="146" mass="17776">MTKYKFKLQKLLDMKIKEEESSKLEYTKAQNDKKVIEDNIKQLDSNYQKYSMIDNCEDIISQKIRFNYLHSITKTIEECKEMLVKKEQRVLEAKDDFIEKQINRKSLETLKENKFMKLKKEEDRKEQIENDEFALYAYIRNKKKIS</sequence>
<protein>
    <recommendedName>
        <fullName evidence="3">Flagellar FliJ protein</fullName>
    </recommendedName>
</protein>
<evidence type="ECO:0000256" key="8">
    <source>
        <dbReference type="ARBA" id="ARBA00022927"/>
    </source>
</evidence>
<dbReference type="GO" id="GO:0015031">
    <property type="term" value="P:protein transport"/>
    <property type="evidence" value="ECO:0007669"/>
    <property type="project" value="UniProtKB-KW"/>
</dbReference>
<keyword evidence="10" id="KW-1006">Bacterial flagellum protein export</keyword>
<keyword evidence="12" id="KW-0969">Cilium</keyword>
<keyword evidence="9" id="KW-0472">Membrane</keyword>
<dbReference type="GO" id="GO:0005886">
    <property type="term" value="C:plasma membrane"/>
    <property type="evidence" value="ECO:0007669"/>
    <property type="project" value="UniProtKB-SubCell"/>
</dbReference>
<evidence type="ECO:0000256" key="6">
    <source>
        <dbReference type="ARBA" id="ARBA00022500"/>
    </source>
</evidence>
<accession>A0A0C7E9V1</accession>
<dbReference type="InterPro" id="IPR053716">
    <property type="entry name" value="Flag_assembly_chemotaxis_eff"/>
</dbReference>
<proteinExistence type="inferred from homology"/>
<dbReference type="Gene3D" id="1.10.287.1700">
    <property type="match status" value="1"/>
</dbReference>
<dbReference type="GO" id="GO:0006935">
    <property type="term" value="P:chemotaxis"/>
    <property type="evidence" value="ECO:0007669"/>
    <property type="project" value="UniProtKB-KW"/>
</dbReference>
<comment type="similarity">
    <text evidence="2">Belongs to the FliJ family.</text>
</comment>
<dbReference type="InterPro" id="IPR012823">
    <property type="entry name" value="Flagell_FliJ"/>
</dbReference>
<comment type="subcellular location">
    <subcellularLocation>
        <location evidence="1">Cell membrane</location>
        <topology evidence="1">Peripheral membrane protein</topology>
        <orientation evidence="1">Cytoplasmic side</orientation>
    </subcellularLocation>
</comment>
<keyword evidence="8" id="KW-0653">Protein transport</keyword>
<keyword evidence="4" id="KW-0813">Transport</keyword>
<dbReference type="RefSeq" id="WP_055336271.1">
    <property type="nucleotide sequence ID" value="NZ_CDNF01000014.1"/>
</dbReference>